<name>A0AA90UU37_9BACT</name>
<accession>A0AA90UU37</accession>
<dbReference type="Gene3D" id="1.10.10.60">
    <property type="entry name" value="Homeodomain-like"/>
    <property type="match status" value="1"/>
</dbReference>
<evidence type="ECO:0000256" key="1">
    <source>
        <dbReference type="SAM" id="MobiDB-lite"/>
    </source>
</evidence>
<sequence>MEEKKQKFLEALAQGYGIIATACEAIGIGRSTYYRWYNADPEFKEKVDEITETQVDFVESKLMQSINANDTTAIIFYLKTKGKKRGYSDKAQPKTADPLPVSQTLPEPSIEEDNKKIAAKIKSKKAYIVKLLKKQGKYTAELTYQVDITAKLLVRADILGDEIMADGHQAVNVEYSREGNERKTIDPKEKLYIELLQQGQKALRALGMNTESKERKSDNDSFNDFMAAMQEGDE</sequence>
<organism evidence="2 3">
    <name type="scientific">Segatella copri</name>
    <dbReference type="NCBI Taxonomy" id="165179"/>
    <lineage>
        <taxon>Bacteria</taxon>
        <taxon>Pseudomonadati</taxon>
        <taxon>Bacteroidota</taxon>
        <taxon>Bacteroidia</taxon>
        <taxon>Bacteroidales</taxon>
        <taxon>Prevotellaceae</taxon>
        <taxon>Segatella</taxon>
    </lineage>
</organism>
<dbReference type="PROSITE" id="PS51257">
    <property type="entry name" value="PROKAR_LIPOPROTEIN"/>
    <property type="match status" value="1"/>
</dbReference>
<proteinExistence type="predicted"/>
<feature type="region of interest" description="Disordered" evidence="1">
    <location>
        <begin position="85"/>
        <end position="107"/>
    </location>
</feature>
<dbReference type="EMBL" id="VZBZ01000164">
    <property type="protein sequence ID" value="MQN79056.1"/>
    <property type="molecule type" value="Genomic_DNA"/>
</dbReference>
<dbReference type="AlphaFoldDB" id="A0AA90UU37"/>
<feature type="region of interest" description="Disordered" evidence="1">
    <location>
        <begin position="209"/>
        <end position="234"/>
    </location>
</feature>
<comment type="caution">
    <text evidence="2">The sequence shown here is derived from an EMBL/GenBank/DDBJ whole genome shotgun (WGS) entry which is preliminary data.</text>
</comment>
<reference evidence="3" key="1">
    <citation type="submission" date="2019-09" db="EMBL/GenBank/DDBJ databases">
        <title>Distinct polysaccharide growth profiles of human intestinal Prevotella copri isolates.</title>
        <authorList>
            <person name="Fehlner-Peach H."/>
            <person name="Magnabosco C."/>
            <person name="Raghavan V."/>
            <person name="Scher J.U."/>
            <person name="Tett A."/>
            <person name="Cox L.M."/>
            <person name="Gottsegen C."/>
            <person name="Watters A."/>
            <person name="Wiltshire- Gordon J.D."/>
            <person name="Segata N."/>
            <person name="Bonneau R."/>
            <person name="Littman D.R."/>
        </authorList>
    </citation>
    <scope>NUCLEOTIDE SEQUENCE [LARGE SCALE GENOMIC DNA]</scope>
    <source>
        <strain evidence="3">BU41712</strain>
    </source>
</reference>
<evidence type="ECO:0008006" key="4">
    <source>
        <dbReference type="Google" id="ProtNLM"/>
    </source>
</evidence>
<dbReference type="Proteomes" id="UP000423156">
    <property type="component" value="Unassembled WGS sequence"/>
</dbReference>
<gene>
    <name evidence="2" type="ORF">F7D71_14570</name>
</gene>
<dbReference type="RefSeq" id="WP_153093710.1">
    <property type="nucleotide sequence ID" value="NZ_VZBX01000138.1"/>
</dbReference>
<protein>
    <recommendedName>
        <fullName evidence="4">Homeodomain phBC6A51-type domain-containing protein</fullName>
    </recommendedName>
</protein>
<evidence type="ECO:0000313" key="2">
    <source>
        <dbReference type="EMBL" id="MQN79056.1"/>
    </source>
</evidence>
<evidence type="ECO:0000313" key="3">
    <source>
        <dbReference type="Proteomes" id="UP000423156"/>
    </source>
</evidence>